<protein>
    <submittedName>
        <fullName evidence="2">Uncharacterized protein</fullName>
    </submittedName>
</protein>
<name>A0A9P8DF52_9HYPO</name>
<proteinExistence type="predicted"/>
<dbReference type="KEGG" id="fmu:J7337_006421"/>
<comment type="caution">
    <text evidence="2">The sequence shown here is derived from an EMBL/GenBank/DDBJ whole genome shotgun (WGS) entry which is preliminary data.</text>
</comment>
<dbReference type="GeneID" id="68314277"/>
<dbReference type="RefSeq" id="XP_044679741.1">
    <property type="nucleotide sequence ID" value="XM_044824084.1"/>
</dbReference>
<organism evidence="2 3">
    <name type="scientific">Fusarium musae</name>
    <dbReference type="NCBI Taxonomy" id="1042133"/>
    <lineage>
        <taxon>Eukaryota</taxon>
        <taxon>Fungi</taxon>
        <taxon>Dikarya</taxon>
        <taxon>Ascomycota</taxon>
        <taxon>Pezizomycotina</taxon>
        <taxon>Sordariomycetes</taxon>
        <taxon>Hypocreomycetidae</taxon>
        <taxon>Hypocreales</taxon>
        <taxon>Nectriaceae</taxon>
        <taxon>Fusarium</taxon>
    </lineage>
</organism>
<reference evidence="2" key="1">
    <citation type="journal article" date="2021" name="Mol. Plant Microbe Interact.">
        <title>Telomere to telomere genome assembly of Fusarium musae F31, causal agent of crown rot disease of banana.</title>
        <authorList>
            <person name="Degradi L."/>
            <person name="Tava V."/>
            <person name="Kunova A."/>
            <person name="Cortesi P."/>
            <person name="Saracchi M."/>
            <person name="Pasquali M."/>
        </authorList>
    </citation>
    <scope>NUCLEOTIDE SEQUENCE</scope>
    <source>
        <strain evidence="2">F31</strain>
    </source>
</reference>
<keyword evidence="3" id="KW-1185">Reference proteome</keyword>
<feature type="region of interest" description="Disordered" evidence="1">
    <location>
        <begin position="118"/>
        <end position="139"/>
    </location>
</feature>
<dbReference type="Proteomes" id="UP000827133">
    <property type="component" value="Unassembled WGS sequence"/>
</dbReference>
<evidence type="ECO:0000313" key="3">
    <source>
        <dbReference type="Proteomes" id="UP000827133"/>
    </source>
</evidence>
<dbReference type="AlphaFoldDB" id="A0A9P8DF52"/>
<evidence type="ECO:0000256" key="1">
    <source>
        <dbReference type="SAM" id="MobiDB-lite"/>
    </source>
</evidence>
<sequence>MDYSSIISKPKSFFGGQKVWMARGEDLALFNTHRPNIQNLLRHSCIPESSHNLWIGLYRVGATEDEAKTFVVVSCTDRRIRKLTRDFLSSCPIFQPGQALDRFKVVNKATLPETACEPRQTMQDEQDSENEPGLWNGDKGKNIARGEYKTIRISPPITGDSYLCRQVQARHVSGKGEVGYQTATAGPLINVHCRTYQLTVAHVVNFETKDIHDTNESAICSVNKDIASWDISASRNSTSDASDNGIPSSLSSDSAFKVATQREGSGAAITKATFIDEEPIDESVHPPSSTHPHHSELPVLEEFLIDHASPYLRFAPEPENCQISTEMDYLLIPASTDLRPVSSTSKGAELVQISDAFDLQYETEARSIIIATASLGYVEGVVFPASSLLRPLGSKNFQTLYCIESHNSMPKGTSGSAVFDRETGLLAGYIVLGCPEQNIWYMIPILSVLHDLEVRFGQIGNCQIQINVAAAVVSNLVDMVTANIKELPQISLLGGTAIQRDQESPKQRVSKSPKATQWRRINGAITSILKGFQPEDSVPLDHWSLLFGQKARSTNNDRLLLEPAIS</sequence>
<evidence type="ECO:0000313" key="2">
    <source>
        <dbReference type="EMBL" id="KAG9500741.1"/>
    </source>
</evidence>
<dbReference type="EMBL" id="JAHBCI010000005">
    <property type="protein sequence ID" value="KAG9500741.1"/>
    <property type="molecule type" value="Genomic_DNA"/>
</dbReference>
<gene>
    <name evidence="2" type="ORF">J7337_006421</name>
</gene>
<accession>A0A9P8DF52</accession>